<evidence type="ECO:0000259" key="6">
    <source>
        <dbReference type="PROSITE" id="PS50977"/>
    </source>
</evidence>
<dbReference type="PROSITE" id="PS50977">
    <property type="entry name" value="HTH_TETR_2"/>
    <property type="match status" value="1"/>
</dbReference>
<dbReference type="InterPro" id="IPR039538">
    <property type="entry name" value="BetI_C"/>
</dbReference>
<proteinExistence type="predicted"/>
<dbReference type="AlphaFoldDB" id="A0A5B1BXC9"/>
<dbReference type="SUPFAM" id="SSF48498">
    <property type="entry name" value="Tetracyclin repressor-like, C-terminal domain"/>
    <property type="match status" value="1"/>
</dbReference>
<organism evidence="7 8">
    <name type="scientific">Mycobacterium simiae</name>
    <name type="common">Mycobacterium habana</name>
    <dbReference type="NCBI Taxonomy" id="1784"/>
    <lineage>
        <taxon>Bacteria</taxon>
        <taxon>Bacillati</taxon>
        <taxon>Actinomycetota</taxon>
        <taxon>Actinomycetes</taxon>
        <taxon>Mycobacteriales</taxon>
        <taxon>Mycobacteriaceae</taxon>
        <taxon>Mycobacterium</taxon>
        <taxon>Mycobacterium simiae complex</taxon>
    </lineage>
</organism>
<dbReference type="GO" id="GO:0003700">
    <property type="term" value="F:DNA-binding transcription factor activity"/>
    <property type="evidence" value="ECO:0007669"/>
    <property type="project" value="TreeGrafter"/>
</dbReference>
<dbReference type="Pfam" id="PF00440">
    <property type="entry name" value="TetR_N"/>
    <property type="match status" value="1"/>
</dbReference>
<sequence>MQDAADDTSSKDRLLRGALTCIAEQGYAATSSRDIARAAGANVASINYHFGSKEALVNAALSQCFGMWNQRVEQAFEAAAGLAPRDQLGAILHAAIDSFADLRSSVHTCVESYAPALRSQELRERLAAGYAGVRDSAVRLATQHRGDASMSAPQNLAAIASVLMAVCDGLMLQWVADPAATPNAAETLDALSALGMLASMGASQSAD</sequence>
<keyword evidence="1" id="KW-0678">Repressor</keyword>
<protein>
    <submittedName>
        <fullName evidence="7">TetR/AcrR family transcriptional regulator</fullName>
    </submittedName>
</protein>
<name>A0A5B1BXC9_MYCSI</name>
<dbReference type="InterPro" id="IPR001647">
    <property type="entry name" value="HTH_TetR"/>
</dbReference>
<dbReference type="InterPro" id="IPR036271">
    <property type="entry name" value="Tet_transcr_reg_TetR-rel_C_sf"/>
</dbReference>
<accession>A0A5B1BXC9</accession>
<dbReference type="PANTHER" id="PTHR30055:SF219">
    <property type="entry name" value="TRANSCRIPTIONAL REGULATORY PROTEIN"/>
    <property type="match status" value="1"/>
</dbReference>
<feature type="domain" description="HTH tetR-type" evidence="6">
    <location>
        <begin position="8"/>
        <end position="68"/>
    </location>
</feature>
<evidence type="ECO:0000256" key="5">
    <source>
        <dbReference type="PROSITE-ProRule" id="PRU00335"/>
    </source>
</evidence>
<evidence type="ECO:0000313" key="8">
    <source>
        <dbReference type="Proteomes" id="UP000324701"/>
    </source>
</evidence>
<dbReference type="PRINTS" id="PR00455">
    <property type="entry name" value="HTHTETR"/>
</dbReference>
<dbReference type="RefSeq" id="WP_149652338.1">
    <property type="nucleotide sequence ID" value="NZ_VTZN01000006.1"/>
</dbReference>
<reference evidence="7 8" key="1">
    <citation type="submission" date="2019-09" db="EMBL/GenBank/DDBJ databases">
        <title>Report of infection by Mycobacterium simiae a patient suffering from pulmonary tuberculosis.</title>
        <authorList>
            <person name="Mohanty P.S."/>
            <person name="Bansal A.K."/>
            <person name="Singh H."/>
            <person name="Sharma S."/>
            <person name="Patil S.A."/>
            <person name="Upadhaya P."/>
            <person name="Singh P.K."/>
            <person name="Kumar D."/>
            <person name="Kumar S."/>
            <person name="Singh R.K."/>
            <person name="Chaudhary B."/>
        </authorList>
    </citation>
    <scope>NUCLEOTIDE SEQUENCE [LARGE SCALE GENOMIC DNA]</scope>
    <source>
        <strain evidence="7 8">JAL-560-SIM</strain>
    </source>
</reference>
<feature type="DNA-binding region" description="H-T-H motif" evidence="5">
    <location>
        <begin position="31"/>
        <end position="50"/>
    </location>
</feature>
<comment type="caution">
    <text evidence="7">The sequence shown here is derived from an EMBL/GenBank/DDBJ whole genome shotgun (WGS) entry which is preliminary data.</text>
</comment>
<keyword evidence="2" id="KW-0805">Transcription regulation</keyword>
<dbReference type="InterPro" id="IPR050109">
    <property type="entry name" value="HTH-type_TetR-like_transc_reg"/>
</dbReference>
<dbReference type="SUPFAM" id="SSF46689">
    <property type="entry name" value="Homeodomain-like"/>
    <property type="match status" value="1"/>
</dbReference>
<evidence type="ECO:0000313" key="7">
    <source>
        <dbReference type="EMBL" id="KAA1251814.1"/>
    </source>
</evidence>
<dbReference type="InterPro" id="IPR009057">
    <property type="entry name" value="Homeodomain-like_sf"/>
</dbReference>
<dbReference type="EMBL" id="VTZN01000006">
    <property type="protein sequence ID" value="KAA1251814.1"/>
    <property type="molecule type" value="Genomic_DNA"/>
</dbReference>
<dbReference type="Pfam" id="PF13977">
    <property type="entry name" value="TetR_C_6"/>
    <property type="match status" value="1"/>
</dbReference>
<dbReference type="OrthoDB" id="5243387at2"/>
<gene>
    <name evidence="7" type="ORF">F0Q45_02130</name>
</gene>
<evidence type="ECO:0000256" key="4">
    <source>
        <dbReference type="ARBA" id="ARBA00023163"/>
    </source>
</evidence>
<keyword evidence="8" id="KW-1185">Reference proteome</keyword>
<dbReference type="Gene3D" id="1.10.357.10">
    <property type="entry name" value="Tetracycline Repressor, domain 2"/>
    <property type="match status" value="1"/>
</dbReference>
<keyword evidence="3 5" id="KW-0238">DNA-binding</keyword>
<keyword evidence="4" id="KW-0804">Transcription</keyword>
<dbReference type="GO" id="GO:0000976">
    <property type="term" value="F:transcription cis-regulatory region binding"/>
    <property type="evidence" value="ECO:0007669"/>
    <property type="project" value="TreeGrafter"/>
</dbReference>
<evidence type="ECO:0000256" key="2">
    <source>
        <dbReference type="ARBA" id="ARBA00023015"/>
    </source>
</evidence>
<dbReference type="Proteomes" id="UP000324701">
    <property type="component" value="Unassembled WGS sequence"/>
</dbReference>
<dbReference type="PANTHER" id="PTHR30055">
    <property type="entry name" value="HTH-TYPE TRANSCRIPTIONAL REGULATOR RUTR"/>
    <property type="match status" value="1"/>
</dbReference>
<evidence type="ECO:0000256" key="3">
    <source>
        <dbReference type="ARBA" id="ARBA00023125"/>
    </source>
</evidence>
<evidence type="ECO:0000256" key="1">
    <source>
        <dbReference type="ARBA" id="ARBA00022491"/>
    </source>
</evidence>